<sequence>MHCFNAPKKIQPDTTLFQPHGYPERWQQRHVLLGNTSHTNIIKSFKNLDPDRPPIITRGLATALELAARPIGHLFQLNAFYARPTQLLSHRVPFLFIPLPSSFKKFQFGNESLSMKPSSLLANVVDLVSDGDQKR</sequence>
<reference evidence="1" key="1">
    <citation type="submission" date="2016-03" db="EMBL/GenBank/DDBJ databases">
        <title>Updated assembly of Pseudogymnoascus destructans, the fungus causing white-nose syndrome of bats.</title>
        <authorList>
            <person name="Palmer J.M."/>
            <person name="Drees K.P."/>
            <person name="Foster J.T."/>
            <person name="Lindner D.L."/>
        </authorList>
    </citation>
    <scope>NUCLEOTIDE SEQUENCE [LARGE SCALE GENOMIC DNA]</scope>
    <source>
        <strain evidence="1">20631-21</strain>
    </source>
</reference>
<name>A0A177AF06_9PEZI</name>
<gene>
    <name evidence="1" type="ORF">VC83_04063</name>
</gene>
<protein>
    <submittedName>
        <fullName evidence="1">Uncharacterized protein</fullName>
    </submittedName>
</protein>
<dbReference type="EMBL" id="KV441393">
    <property type="protein sequence ID" value="OAF59763.1"/>
    <property type="molecule type" value="Genomic_DNA"/>
</dbReference>
<proteinExistence type="predicted"/>
<dbReference type="Proteomes" id="UP000077154">
    <property type="component" value="Unassembled WGS sequence"/>
</dbReference>
<dbReference type="AlphaFoldDB" id="A0A177AF06"/>
<dbReference type="RefSeq" id="XP_024325046.1">
    <property type="nucleotide sequence ID" value="XM_024467700.1"/>
</dbReference>
<evidence type="ECO:0000313" key="1">
    <source>
        <dbReference type="EMBL" id="OAF59763.1"/>
    </source>
</evidence>
<organism evidence="1">
    <name type="scientific">Pseudogymnoascus destructans</name>
    <dbReference type="NCBI Taxonomy" id="655981"/>
    <lineage>
        <taxon>Eukaryota</taxon>
        <taxon>Fungi</taxon>
        <taxon>Dikarya</taxon>
        <taxon>Ascomycota</taxon>
        <taxon>Pezizomycotina</taxon>
        <taxon>Leotiomycetes</taxon>
        <taxon>Thelebolales</taxon>
        <taxon>Thelebolaceae</taxon>
        <taxon>Pseudogymnoascus</taxon>
    </lineage>
</organism>
<dbReference type="GeneID" id="36287136"/>
<accession>A0A177AF06</accession>